<organism evidence="2 3">
    <name type="scientific">Pristionchus mayeri</name>
    <dbReference type="NCBI Taxonomy" id="1317129"/>
    <lineage>
        <taxon>Eukaryota</taxon>
        <taxon>Metazoa</taxon>
        <taxon>Ecdysozoa</taxon>
        <taxon>Nematoda</taxon>
        <taxon>Chromadorea</taxon>
        <taxon>Rhabditida</taxon>
        <taxon>Rhabditina</taxon>
        <taxon>Diplogasteromorpha</taxon>
        <taxon>Diplogasteroidea</taxon>
        <taxon>Neodiplogasteridae</taxon>
        <taxon>Pristionchus</taxon>
    </lineage>
</organism>
<feature type="region of interest" description="Disordered" evidence="1">
    <location>
        <begin position="31"/>
        <end position="72"/>
    </location>
</feature>
<reference evidence="3" key="1">
    <citation type="submission" date="2022-10" db="EMBL/GenBank/DDBJ databases">
        <title>Genome assembly of Pristionchus species.</title>
        <authorList>
            <person name="Yoshida K."/>
            <person name="Sommer R.J."/>
        </authorList>
    </citation>
    <scope>NUCLEOTIDE SEQUENCE [LARGE SCALE GENOMIC DNA]</scope>
    <source>
        <strain evidence="3">RS5460</strain>
    </source>
</reference>
<dbReference type="EMBL" id="BTRK01000004">
    <property type="protein sequence ID" value="GMR47437.1"/>
    <property type="molecule type" value="Genomic_DNA"/>
</dbReference>
<feature type="compositionally biased region" description="Basic and acidic residues" evidence="1">
    <location>
        <begin position="31"/>
        <end position="43"/>
    </location>
</feature>
<dbReference type="Proteomes" id="UP001328107">
    <property type="component" value="Unassembled WGS sequence"/>
</dbReference>
<feature type="compositionally biased region" description="Acidic residues" evidence="1">
    <location>
        <begin position="44"/>
        <end position="69"/>
    </location>
</feature>
<evidence type="ECO:0000256" key="1">
    <source>
        <dbReference type="SAM" id="MobiDB-lite"/>
    </source>
</evidence>
<evidence type="ECO:0000313" key="3">
    <source>
        <dbReference type="Proteomes" id="UP001328107"/>
    </source>
</evidence>
<gene>
    <name evidence="2" type="ORF">PMAYCL1PPCAC_17632</name>
</gene>
<proteinExistence type="predicted"/>
<keyword evidence="3" id="KW-1185">Reference proteome</keyword>
<feature type="compositionally biased region" description="Acidic residues" evidence="1">
    <location>
        <begin position="139"/>
        <end position="154"/>
    </location>
</feature>
<sequence>VKLHLLQKKTNARIAGLTSCGLAERARRLREERTMKNELKGGDEKEEEREEEQIKDEEEENEDGGDGEETTMKPVCVMGSLFTFSLSPAVWSSRPPFEEGEEEMIWLPSPCWDLPLNDSRSTRSKTSFTPSSSSITSSDDGEESVEQPQQEEEVFVPRRERRSERIQKAIEERKEVEWKTPTRQKILKCDLCAFSSLSASSFIDHLSIIHHTTPLKEGHLLRCGCGMYVKDEEEVREHSQFSSLSLSPIDDRETPLQCDGSIYEKVKVIMKHASILFERGEKEEKEGGKWRRYCSGIREASG</sequence>
<feature type="non-terminal residue" evidence="2">
    <location>
        <position position="1"/>
    </location>
</feature>
<feature type="region of interest" description="Disordered" evidence="1">
    <location>
        <begin position="118"/>
        <end position="161"/>
    </location>
</feature>
<comment type="caution">
    <text evidence="2">The sequence shown here is derived from an EMBL/GenBank/DDBJ whole genome shotgun (WGS) entry which is preliminary data.</text>
</comment>
<protein>
    <submittedName>
        <fullName evidence="2">Uncharacterized protein</fullName>
    </submittedName>
</protein>
<feature type="compositionally biased region" description="Low complexity" evidence="1">
    <location>
        <begin position="124"/>
        <end position="138"/>
    </location>
</feature>
<accession>A0AAN5CN62</accession>
<dbReference type="AlphaFoldDB" id="A0AAN5CN62"/>
<evidence type="ECO:0000313" key="2">
    <source>
        <dbReference type="EMBL" id="GMR47437.1"/>
    </source>
</evidence>
<name>A0AAN5CN62_9BILA</name>